<proteinExistence type="predicted"/>
<dbReference type="GO" id="GO:0045892">
    <property type="term" value="P:negative regulation of DNA-templated transcription"/>
    <property type="evidence" value="ECO:0007669"/>
    <property type="project" value="InterPro"/>
</dbReference>
<evidence type="ECO:0000256" key="4">
    <source>
        <dbReference type="ARBA" id="ARBA00022833"/>
    </source>
</evidence>
<dbReference type="PROSITE" id="PS50103">
    <property type="entry name" value="ZF_C3H1"/>
    <property type="match status" value="2"/>
</dbReference>
<feature type="compositionally biased region" description="Basic residues" evidence="6">
    <location>
        <begin position="403"/>
        <end position="413"/>
    </location>
</feature>
<evidence type="ECO:0000313" key="10">
    <source>
        <dbReference type="Proteomes" id="UP000242814"/>
    </source>
</evidence>
<dbReference type="InterPro" id="IPR036855">
    <property type="entry name" value="Znf_CCCH_sf"/>
</dbReference>
<dbReference type="PROSITE" id="PS50828">
    <property type="entry name" value="SMR"/>
    <property type="match status" value="1"/>
</dbReference>
<feature type="compositionally biased region" description="Basic residues" evidence="6">
    <location>
        <begin position="438"/>
        <end position="449"/>
    </location>
</feature>
<evidence type="ECO:0000256" key="1">
    <source>
        <dbReference type="ARBA" id="ARBA00022723"/>
    </source>
</evidence>
<dbReference type="InterPro" id="IPR002625">
    <property type="entry name" value="Smr_dom"/>
</dbReference>
<feature type="domain" description="C3H1-type" evidence="7">
    <location>
        <begin position="271"/>
        <end position="298"/>
    </location>
</feature>
<feature type="region of interest" description="Disordered" evidence="6">
    <location>
        <begin position="56"/>
        <end position="161"/>
    </location>
</feature>
<dbReference type="SMART" id="SM01162">
    <property type="entry name" value="DUF1771"/>
    <property type="match status" value="1"/>
</dbReference>
<reference evidence="9 10" key="1">
    <citation type="submission" date="2016-06" db="EMBL/GenBank/DDBJ databases">
        <authorList>
            <person name="Kjaerup R.B."/>
            <person name="Dalgaard T.S."/>
            <person name="Juul-Madsen H.R."/>
        </authorList>
    </citation>
    <scope>NUCLEOTIDE SEQUENCE [LARGE SCALE GENOMIC DNA]</scope>
    <source>
        <strain evidence="9 10">Pb300</strain>
    </source>
</reference>
<dbReference type="AlphaFoldDB" id="A0A1D2J3G1"/>
<dbReference type="GO" id="GO:0008270">
    <property type="term" value="F:zinc ion binding"/>
    <property type="evidence" value="ECO:0007669"/>
    <property type="project" value="UniProtKB-KW"/>
</dbReference>
<dbReference type="SUPFAM" id="SSF90229">
    <property type="entry name" value="CCCH zinc finger"/>
    <property type="match status" value="1"/>
</dbReference>
<feature type="zinc finger region" description="C3H1-type" evidence="5">
    <location>
        <begin position="301"/>
        <end position="323"/>
    </location>
</feature>
<dbReference type="Gene3D" id="4.10.1000.10">
    <property type="entry name" value="Zinc finger, CCCH-type"/>
    <property type="match status" value="1"/>
</dbReference>
<protein>
    <recommendedName>
        <fullName evidence="11">CCCH zinc finger and SMR domain-containing protein</fullName>
    </recommendedName>
</protein>
<keyword evidence="1 5" id="KW-0479">Metal-binding</keyword>
<keyword evidence="3 5" id="KW-0863">Zinc-finger</keyword>
<evidence type="ECO:0000256" key="3">
    <source>
        <dbReference type="ARBA" id="ARBA00022771"/>
    </source>
</evidence>
<feature type="domain" description="C3H1-type" evidence="7">
    <location>
        <begin position="301"/>
        <end position="323"/>
    </location>
</feature>
<evidence type="ECO:0000313" key="9">
    <source>
        <dbReference type="EMBL" id="ODH12823.1"/>
    </source>
</evidence>
<dbReference type="EMBL" id="LZYO01000726">
    <property type="protein sequence ID" value="ODH12823.1"/>
    <property type="molecule type" value="Genomic_DNA"/>
</dbReference>
<dbReference type="FunFam" id="3.30.1370.110:FF:000002">
    <property type="entry name" value="CCCH zinc finger and SMR domain protein"/>
    <property type="match status" value="1"/>
</dbReference>
<evidence type="ECO:0008006" key="11">
    <source>
        <dbReference type="Google" id="ProtNLM"/>
    </source>
</evidence>
<dbReference type="PANTHER" id="PTHR13119">
    <property type="entry name" value="ZINC FINGER CCCH DOMAIN-CONTAINING PROTEI"/>
    <property type="match status" value="1"/>
</dbReference>
<feature type="compositionally biased region" description="Low complexity" evidence="6">
    <location>
        <begin position="490"/>
        <end position="502"/>
    </location>
</feature>
<evidence type="ECO:0000259" key="8">
    <source>
        <dbReference type="PROSITE" id="PS50828"/>
    </source>
</evidence>
<sequence length="739" mass="79798">MVPEEIYELCLPILEDESTEEEAKVEKLEELLRQKPSLLGSSLENAVLDVLWRHRTSTKPDTSPPFRHTVIRHASPAPWQIPRAATPLSPSSNSGTSPAAPPGFPVPRGGFPRPPRSVTASPFTSPRPSPRLALAQPIPHSPSLNSYEFSDNTSPPEIYGDYGSDNVDWLVNDDAESVASSTGLSGAAPECVAPPDMSPYDILRSVLGDGRTNEEIEQALEANGYDLGATIASLTEQESAKASTAGNGARILVGKSMAADHLRPVTPSGQTRSPAVCKYWLSTGQCLRADCRFSHDLTSHVCKYWLSGSCLAGEGCPFSHDPSALVGALTMNDQNGANMGGLVDNSQQAYQLQDNNEAFPALQSSNIESWLSPYQRKHAGQSHGTSSPNFRNKNSALGQASRPHSRPTSRHQHREINPAAPPVDDPEAFPTLSAVKGAGKKHHGKRGRGNHRDNSAHKENNPSSLADVVRMSPSPGPVSRKGTPISNRTSAASHENSAAAQAIPAPKRIPWLEPGKRNNQQYIKHRYDAISHGNVRNKFLQSAAQAWNRNDIRAAKALSLRGQAENEAMRRSHREAARHLYDERNKHMGGNDDELYVDLHGLHPGEAIEYLESVLVEHAKLGRRVLYTITGTGHQSKNGKDKVGKAVKAWLSEWGYVFREFSVPGERGGHIGGVLGIDLTSYDRSVLSAKSNGEGPSGDGKSPAGDEGATTADSSAPPVLTMGKIQLLKRDNASKKEEE</sequence>
<dbReference type="VEuPathDB" id="FungiDB:PABG_03020"/>
<dbReference type="Pfam" id="PF08590">
    <property type="entry name" value="DUF1771"/>
    <property type="match status" value="1"/>
</dbReference>
<dbReference type="Proteomes" id="UP000242814">
    <property type="component" value="Unassembled WGS sequence"/>
</dbReference>
<feature type="compositionally biased region" description="Basic and acidic residues" evidence="6">
    <location>
        <begin position="450"/>
        <end position="460"/>
    </location>
</feature>
<evidence type="ECO:0000256" key="5">
    <source>
        <dbReference type="PROSITE-ProRule" id="PRU00723"/>
    </source>
</evidence>
<evidence type="ECO:0000256" key="6">
    <source>
        <dbReference type="SAM" id="MobiDB-lite"/>
    </source>
</evidence>
<dbReference type="Gene3D" id="3.30.1370.110">
    <property type="match status" value="1"/>
</dbReference>
<organism evidence="9 10">
    <name type="scientific">Paracoccidioides brasiliensis</name>
    <dbReference type="NCBI Taxonomy" id="121759"/>
    <lineage>
        <taxon>Eukaryota</taxon>
        <taxon>Fungi</taxon>
        <taxon>Dikarya</taxon>
        <taxon>Ascomycota</taxon>
        <taxon>Pezizomycotina</taxon>
        <taxon>Eurotiomycetes</taxon>
        <taxon>Eurotiomycetidae</taxon>
        <taxon>Onygenales</taxon>
        <taxon>Ajellomycetaceae</taxon>
        <taxon>Paracoccidioides</taxon>
    </lineage>
</organism>
<keyword evidence="2" id="KW-0677">Repeat</keyword>
<evidence type="ECO:0000259" key="7">
    <source>
        <dbReference type="PROSITE" id="PS50103"/>
    </source>
</evidence>
<dbReference type="PANTHER" id="PTHR13119:SF12">
    <property type="entry name" value="PROTEIN SUPPRESSOR OF SABLE"/>
    <property type="match status" value="1"/>
</dbReference>
<gene>
    <name evidence="9" type="ORF">ACO22_07877</name>
</gene>
<dbReference type="Pfam" id="PF14608">
    <property type="entry name" value="zf-CCCH_2"/>
    <property type="match status" value="2"/>
</dbReference>
<dbReference type="SMART" id="SM00356">
    <property type="entry name" value="ZnF_C3H1"/>
    <property type="match status" value="2"/>
</dbReference>
<feature type="compositionally biased region" description="Basic and acidic residues" evidence="6">
    <location>
        <begin position="728"/>
        <end position="739"/>
    </location>
</feature>
<feature type="compositionally biased region" description="Polar residues" evidence="6">
    <location>
        <begin position="382"/>
        <end position="398"/>
    </location>
</feature>
<dbReference type="VEuPathDB" id="FungiDB:PADG_01547"/>
<feature type="region of interest" description="Disordered" evidence="6">
    <location>
        <begin position="375"/>
        <end position="504"/>
    </location>
</feature>
<dbReference type="InterPro" id="IPR000571">
    <property type="entry name" value="Znf_CCCH"/>
</dbReference>
<dbReference type="GO" id="GO:0003723">
    <property type="term" value="F:RNA binding"/>
    <property type="evidence" value="ECO:0007669"/>
    <property type="project" value="InterPro"/>
</dbReference>
<feature type="zinc finger region" description="C3H1-type" evidence="5">
    <location>
        <begin position="271"/>
        <end position="298"/>
    </location>
</feature>
<keyword evidence="4 5" id="KW-0862">Zinc</keyword>
<dbReference type="GO" id="GO:0005634">
    <property type="term" value="C:nucleus"/>
    <property type="evidence" value="ECO:0007669"/>
    <property type="project" value="TreeGrafter"/>
</dbReference>
<dbReference type="InterPro" id="IPR045124">
    <property type="entry name" value="Su(sable)-like"/>
</dbReference>
<evidence type="ECO:0000256" key="2">
    <source>
        <dbReference type="ARBA" id="ARBA00022737"/>
    </source>
</evidence>
<feature type="compositionally biased region" description="Polar residues" evidence="6">
    <location>
        <begin position="142"/>
        <end position="155"/>
    </location>
</feature>
<feature type="region of interest" description="Disordered" evidence="6">
    <location>
        <begin position="688"/>
        <end position="739"/>
    </location>
</feature>
<dbReference type="InterPro" id="IPR036063">
    <property type="entry name" value="Smr_dom_sf"/>
</dbReference>
<comment type="caution">
    <text evidence="9">The sequence shown here is derived from an EMBL/GenBank/DDBJ whole genome shotgun (WGS) entry which is preliminary data.</text>
</comment>
<feature type="domain" description="Smr" evidence="8">
    <location>
        <begin position="597"/>
        <end position="680"/>
    </location>
</feature>
<dbReference type="SUPFAM" id="SSF160443">
    <property type="entry name" value="SMR domain-like"/>
    <property type="match status" value="1"/>
</dbReference>
<dbReference type="InterPro" id="IPR013899">
    <property type="entry name" value="DUF1771"/>
</dbReference>
<accession>A0A1D2J3G1</accession>
<name>A0A1D2J3G1_PARBR</name>